<evidence type="ECO:0000313" key="2">
    <source>
        <dbReference type="EMBL" id="EKO14235.1"/>
    </source>
</evidence>
<evidence type="ECO:0000313" key="3">
    <source>
        <dbReference type="Proteomes" id="UP000006253"/>
    </source>
</evidence>
<dbReference type="Proteomes" id="UP000006253">
    <property type="component" value="Unassembled WGS sequence"/>
</dbReference>
<dbReference type="Gene3D" id="2.40.128.110">
    <property type="entry name" value="Lipid/polyisoprenoid-binding, YceI-like"/>
    <property type="match status" value="1"/>
</dbReference>
<accession>A0A0E2AZD9</accession>
<reference evidence="2 3" key="1">
    <citation type="submission" date="2012-10" db="EMBL/GenBank/DDBJ databases">
        <authorList>
            <person name="Harkins D.M."/>
            <person name="Durkin A.S."/>
            <person name="Brinkac L.M."/>
            <person name="Selengut J.D."/>
            <person name="Sanka R."/>
            <person name="DePew J."/>
            <person name="Purushe J."/>
            <person name="Peacock S.J."/>
            <person name="Thaipadungpanit J."/>
            <person name="Wuthiekanun V.W."/>
            <person name="Day N.P."/>
            <person name="Vinetz J.M."/>
            <person name="Sutton G.G."/>
            <person name="Nelson W.C."/>
            <person name="Fouts D.E."/>
        </authorList>
    </citation>
    <scope>NUCLEOTIDE SEQUENCE [LARGE SCALE GENOMIC DNA]</scope>
    <source>
        <strain evidence="2 3">H1</strain>
    </source>
</reference>
<dbReference type="RefSeq" id="WP_004766601.1">
    <property type="nucleotide sequence ID" value="NZ_AHMY02000058.1"/>
</dbReference>
<gene>
    <name evidence="2" type="ORF">LEP1GSC081_0804</name>
</gene>
<protein>
    <submittedName>
        <fullName evidence="2">YceI-like domain protein</fullName>
    </submittedName>
</protein>
<evidence type="ECO:0000259" key="1">
    <source>
        <dbReference type="SMART" id="SM00867"/>
    </source>
</evidence>
<proteinExistence type="predicted"/>
<name>A0A0E2AZD9_9LEPT</name>
<dbReference type="SMART" id="SM00867">
    <property type="entry name" value="YceI"/>
    <property type="match status" value="1"/>
</dbReference>
<feature type="domain" description="Lipid/polyisoprenoid-binding YceI-like" evidence="1">
    <location>
        <begin position="19"/>
        <end position="180"/>
    </location>
</feature>
<sequence>MKHFNQFFLLFLIFLTSQSYASEILKKEITFLAIHPMKEVHGVCKEIQIDSPQIQTNGAVYKLNSPFGIKIPILKIHSGDENRDSHIMEILGYPDIPEIIVVVESADSVGETYLIRGKLTIHGITRDFQSSGKVEPKGAGQIRIFGKVNIQFSDFSLEKPSLLFIKAKEEIEIGYDFLIKI</sequence>
<organism evidence="2 3">
    <name type="scientific">Leptospira kirschneri str. H1</name>
    <dbReference type="NCBI Taxonomy" id="1049966"/>
    <lineage>
        <taxon>Bacteria</taxon>
        <taxon>Pseudomonadati</taxon>
        <taxon>Spirochaetota</taxon>
        <taxon>Spirochaetia</taxon>
        <taxon>Leptospirales</taxon>
        <taxon>Leptospiraceae</taxon>
        <taxon>Leptospira</taxon>
    </lineage>
</organism>
<dbReference type="Pfam" id="PF04264">
    <property type="entry name" value="YceI"/>
    <property type="match status" value="1"/>
</dbReference>
<dbReference type="InterPro" id="IPR036761">
    <property type="entry name" value="TTHA0802/YceI-like_sf"/>
</dbReference>
<dbReference type="InterPro" id="IPR007372">
    <property type="entry name" value="Lipid/polyisoprenoid-bd_YceI"/>
</dbReference>
<comment type="caution">
    <text evidence="2">The sequence shown here is derived from an EMBL/GenBank/DDBJ whole genome shotgun (WGS) entry which is preliminary data.</text>
</comment>
<dbReference type="SUPFAM" id="SSF101874">
    <property type="entry name" value="YceI-like"/>
    <property type="match status" value="1"/>
</dbReference>
<dbReference type="AlphaFoldDB" id="A0A0E2AZD9"/>
<dbReference type="EMBL" id="AHMY02000058">
    <property type="protein sequence ID" value="EKO14235.1"/>
    <property type="molecule type" value="Genomic_DNA"/>
</dbReference>